<sequence>MIGILFTVYLKCVAEFSSSYTSLLLNQSIVLIFILFEICSFVSFLYHSVNLPFRSLLFHDFVAKCLTKDPRSRPAASEMLKHKFIEKCRCGASAMLPKIEKARKIRTLMAQQAQSIAPDASGDGTIVAANLNQDYGDTVPSKPQNIGLQVASEIAGSELVAEGTFGTVIVHDGDENDKVASQLDIGIAEPPTGSLRNESLSINVTRVDSSVRTGGIVNNILDGKSDPTMPASLPSFLGIHELSTLKSETVSRKSFALQDKLWSIYAAGNTVPIPFLRATDISPIALLSDNVLGGVQHDNRGTVAVETLQELFTGDGQSKKGRRGQNEMPLPPSVYQRLTSSPTLLNLAQALAYHRMCYEDMPLQELQATQEQQTIQNLCDTLRTILRL</sequence>
<evidence type="ECO:0008006" key="6">
    <source>
        <dbReference type="Google" id="ProtNLM"/>
    </source>
</evidence>
<protein>
    <recommendedName>
        <fullName evidence="6">Protein kinase domain-containing protein</fullName>
    </recommendedName>
</protein>
<proteinExistence type="predicted"/>
<accession>A0A0A0KLC6</accession>
<dbReference type="STRING" id="3659.A0A0A0KLC6"/>
<evidence type="ECO:0000313" key="4">
    <source>
        <dbReference type="EMBL" id="KGN49659.1"/>
    </source>
</evidence>
<dbReference type="InterPro" id="IPR011009">
    <property type="entry name" value="Kinase-like_dom_sf"/>
</dbReference>
<dbReference type="PANTHER" id="PTHR48012:SF2">
    <property type="entry name" value="STERILE20-LIKE KINASE, ISOFORM B"/>
    <property type="match status" value="1"/>
</dbReference>
<evidence type="ECO:0000256" key="1">
    <source>
        <dbReference type="ARBA" id="ARBA00022741"/>
    </source>
</evidence>
<reference evidence="4 5" key="2">
    <citation type="journal article" date="2009" name="PLoS ONE">
        <title>An integrated genetic and cytogenetic map of the cucumber genome.</title>
        <authorList>
            <person name="Ren Y."/>
            <person name="Zhang Z."/>
            <person name="Liu J."/>
            <person name="Staub J.E."/>
            <person name="Han Y."/>
            <person name="Cheng Z."/>
            <person name="Li X."/>
            <person name="Lu J."/>
            <person name="Miao H."/>
            <person name="Kang H."/>
            <person name="Xie B."/>
            <person name="Gu X."/>
            <person name="Wang X."/>
            <person name="Du Y."/>
            <person name="Jin W."/>
            <person name="Huang S."/>
        </authorList>
    </citation>
    <scope>NUCLEOTIDE SEQUENCE [LARGE SCALE GENOMIC DNA]</scope>
    <source>
        <strain evidence="5">cv. 9930</strain>
    </source>
</reference>
<dbReference type="EMBL" id="CM002926">
    <property type="protein sequence ID" value="KGN49659.1"/>
    <property type="molecule type" value="Genomic_DNA"/>
</dbReference>
<dbReference type="OMA" id="SCHILST"/>
<keyword evidence="1" id="KW-0547">Nucleotide-binding</keyword>
<reference evidence="4 5" key="3">
    <citation type="journal article" date="2010" name="BMC Genomics">
        <title>Transcriptome sequencing and comparative analysis of cucumber flowers with different sex types.</title>
        <authorList>
            <person name="Guo S."/>
            <person name="Zheng Y."/>
            <person name="Joung J.G."/>
            <person name="Liu S."/>
            <person name="Zhang Z."/>
            <person name="Crasta O.R."/>
            <person name="Sobral B.W."/>
            <person name="Xu Y."/>
            <person name="Huang S."/>
            <person name="Fei Z."/>
        </authorList>
    </citation>
    <scope>NUCLEOTIDE SEQUENCE [LARGE SCALE GENOMIC DNA]</scope>
    <source>
        <strain evidence="5">cv. 9930</strain>
    </source>
</reference>
<keyword evidence="3" id="KW-0812">Transmembrane</keyword>
<dbReference type="Proteomes" id="UP000029981">
    <property type="component" value="Chromosome 5"/>
</dbReference>
<name>A0A0A0KLC6_CUCSA</name>
<keyword evidence="3" id="KW-0472">Membrane</keyword>
<evidence type="ECO:0000313" key="5">
    <source>
        <dbReference type="Proteomes" id="UP000029981"/>
    </source>
</evidence>
<dbReference type="GO" id="GO:0005524">
    <property type="term" value="F:ATP binding"/>
    <property type="evidence" value="ECO:0007669"/>
    <property type="project" value="UniProtKB-KW"/>
</dbReference>
<evidence type="ECO:0000256" key="3">
    <source>
        <dbReference type="SAM" id="Phobius"/>
    </source>
</evidence>
<keyword evidence="5" id="KW-1185">Reference proteome</keyword>
<reference evidence="4 5" key="4">
    <citation type="journal article" date="2011" name="BMC Genomics">
        <title>RNA-Seq improves annotation of protein-coding genes in the cucumber genome.</title>
        <authorList>
            <person name="Li Z."/>
            <person name="Zhang Z."/>
            <person name="Yan P."/>
            <person name="Huang S."/>
            <person name="Fei Z."/>
            <person name="Lin K."/>
        </authorList>
    </citation>
    <scope>NUCLEOTIDE SEQUENCE [LARGE SCALE GENOMIC DNA]</scope>
    <source>
        <strain evidence="5">cv. 9930</strain>
    </source>
</reference>
<keyword evidence="2" id="KW-0067">ATP-binding</keyword>
<dbReference type="Gene3D" id="1.10.510.10">
    <property type="entry name" value="Transferase(Phosphotransferase) domain 1"/>
    <property type="match status" value="1"/>
</dbReference>
<gene>
    <name evidence="4" type="ORF">Csa_5G051040</name>
</gene>
<dbReference type="InterPro" id="IPR050629">
    <property type="entry name" value="STE20/SPS1-PAK"/>
</dbReference>
<dbReference type="AlphaFoldDB" id="A0A0A0KLC6"/>
<dbReference type="SUPFAM" id="SSF56112">
    <property type="entry name" value="Protein kinase-like (PK-like)"/>
    <property type="match status" value="1"/>
</dbReference>
<reference evidence="4 5" key="1">
    <citation type="journal article" date="2009" name="Nat. Genet.">
        <title>The genome of the cucumber, Cucumis sativus L.</title>
        <authorList>
            <person name="Huang S."/>
            <person name="Li R."/>
            <person name="Zhang Z."/>
            <person name="Li L."/>
            <person name="Gu X."/>
            <person name="Fan W."/>
            <person name="Lucas W.J."/>
            <person name="Wang X."/>
            <person name="Xie B."/>
            <person name="Ni P."/>
            <person name="Ren Y."/>
            <person name="Zhu H."/>
            <person name="Li J."/>
            <person name="Lin K."/>
            <person name="Jin W."/>
            <person name="Fei Z."/>
            <person name="Li G."/>
            <person name="Staub J."/>
            <person name="Kilian A."/>
            <person name="van der Vossen E.A."/>
            <person name="Wu Y."/>
            <person name="Guo J."/>
            <person name="He J."/>
            <person name="Jia Z."/>
            <person name="Ren Y."/>
            <person name="Tian G."/>
            <person name="Lu Y."/>
            <person name="Ruan J."/>
            <person name="Qian W."/>
            <person name="Wang M."/>
            <person name="Huang Q."/>
            <person name="Li B."/>
            <person name="Xuan Z."/>
            <person name="Cao J."/>
            <person name="Asan"/>
            <person name="Wu Z."/>
            <person name="Zhang J."/>
            <person name="Cai Q."/>
            <person name="Bai Y."/>
            <person name="Zhao B."/>
            <person name="Han Y."/>
            <person name="Li Y."/>
            <person name="Li X."/>
            <person name="Wang S."/>
            <person name="Shi Q."/>
            <person name="Liu S."/>
            <person name="Cho W.K."/>
            <person name="Kim J.Y."/>
            <person name="Xu Y."/>
            <person name="Heller-Uszynska K."/>
            <person name="Miao H."/>
            <person name="Cheng Z."/>
            <person name="Zhang S."/>
            <person name="Wu J."/>
            <person name="Yang Y."/>
            <person name="Kang H."/>
            <person name="Li M."/>
            <person name="Liang H."/>
            <person name="Ren X."/>
            <person name="Shi Z."/>
            <person name="Wen M."/>
            <person name="Jian M."/>
            <person name="Yang H."/>
            <person name="Zhang G."/>
            <person name="Yang Z."/>
            <person name="Chen R."/>
            <person name="Liu S."/>
            <person name="Li J."/>
            <person name="Ma L."/>
            <person name="Liu H."/>
            <person name="Zhou Y."/>
            <person name="Zhao J."/>
            <person name="Fang X."/>
            <person name="Li G."/>
            <person name="Fang L."/>
            <person name="Li Y."/>
            <person name="Liu D."/>
            <person name="Zheng H."/>
            <person name="Zhang Y."/>
            <person name="Qin N."/>
            <person name="Li Z."/>
            <person name="Yang G."/>
            <person name="Yang S."/>
            <person name="Bolund L."/>
            <person name="Kristiansen K."/>
            <person name="Zheng H."/>
            <person name="Li S."/>
            <person name="Zhang X."/>
            <person name="Yang H."/>
            <person name="Wang J."/>
            <person name="Sun R."/>
            <person name="Zhang B."/>
            <person name="Jiang S."/>
            <person name="Wang J."/>
            <person name="Du Y."/>
            <person name="Li S."/>
        </authorList>
    </citation>
    <scope>NUCLEOTIDE SEQUENCE [LARGE SCALE GENOMIC DNA]</scope>
    <source>
        <strain evidence="5">cv. 9930</strain>
    </source>
</reference>
<keyword evidence="3" id="KW-1133">Transmembrane helix</keyword>
<dbReference type="Gramene" id="KGN49659">
    <property type="protein sequence ID" value="KGN49659"/>
    <property type="gene ID" value="Csa_5G051040"/>
</dbReference>
<evidence type="ECO:0000256" key="2">
    <source>
        <dbReference type="ARBA" id="ARBA00022840"/>
    </source>
</evidence>
<dbReference type="PANTHER" id="PTHR48012">
    <property type="entry name" value="STERILE20-LIKE KINASE, ISOFORM B-RELATED"/>
    <property type="match status" value="1"/>
</dbReference>
<feature type="transmembrane region" description="Helical" evidence="3">
    <location>
        <begin position="24"/>
        <end position="46"/>
    </location>
</feature>
<organism evidence="4 5">
    <name type="scientific">Cucumis sativus</name>
    <name type="common">Cucumber</name>
    <dbReference type="NCBI Taxonomy" id="3659"/>
    <lineage>
        <taxon>Eukaryota</taxon>
        <taxon>Viridiplantae</taxon>
        <taxon>Streptophyta</taxon>
        <taxon>Embryophyta</taxon>
        <taxon>Tracheophyta</taxon>
        <taxon>Spermatophyta</taxon>
        <taxon>Magnoliopsida</taxon>
        <taxon>eudicotyledons</taxon>
        <taxon>Gunneridae</taxon>
        <taxon>Pentapetalae</taxon>
        <taxon>rosids</taxon>
        <taxon>fabids</taxon>
        <taxon>Cucurbitales</taxon>
        <taxon>Cucurbitaceae</taxon>
        <taxon>Benincaseae</taxon>
        <taxon>Cucumis</taxon>
    </lineage>
</organism>